<evidence type="ECO:0000256" key="2">
    <source>
        <dbReference type="ARBA" id="ARBA00022692"/>
    </source>
</evidence>
<keyword evidence="2 5" id="KW-0812">Transmembrane</keyword>
<gene>
    <name evidence="7" type="primary">Arl6ip1-001</name>
</gene>
<dbReference type="InterPro" id="IPR052114">
    <property type="entry name" value="ER_autophagy_membrane_reg"/>
</dbReference>
<dbReference type="PANTHER" id="PTHR20952">
    <property type="entry name" value="ADP-RIBOSYLATION-LIKE FACTOR 6-INTERACTING PROTEIN"/>
    <property type="match status" value="1"/>
</dbReference>
<evidence type="ECO:0000256" key="4">
    <source>
        <dbReference type="ARBA" id="ARBA00023136"/>
    </source>
</evidence>
<reference evidence="7" key="1">
    <citation type="submission" date="2020-04" db="EMBL/GenBank/DDBJ databases">
        <authorList>
            <person name="Neveu A P."/>
        </authorList>
    </citation>
    <scope>NUCLEOTIDE SEQUENCE</scope>
    <source>
        <tissue evidence="7">Whole embryo</tissue>
    </source>
</reference>
<evidence type="ECO:0000256" key="3">
    <source>
        <dbReference type="ARBA" id="ARBA00022989"/>
    </source>
</evidence>
<comment type="subcellular location">
    <subcellularLocation>
        <location evidence="1">Membrane</location>
        <topology evidence="1">Multi-pass membrane protein</topology>
    </subcellularLocation>
</comment>
<dbReference type="AlphaFoldDB" id="A0A6F9D677"/>
<evidence type="ECO:0000313" key="7">
    <source>
        <dbReference type="EMBL" id="CAB3222941.1"/>
    </source>
</evidence>
<organism evidence="7">
    <name type="scientific">Phallusia mammillata</name>
    <dbReference type="NCBI Taxonomy" id="59560"/>
    <lineage>
        <taxon>Eukaryota</taxon>
        <taxon>Metazoa</taxon>
        <taxon>Chordata</taxon>
        <taxon>Tunicata</taxon>
        <taxon>Ascidiacea</taxon>
        <taxon>Phlebobranchia</taxon>
        <taxon>Ascidiidae</taxon>
        <taxon>Phallusia</taxon>
    </lineage>
</organism>
<dbReference type="GO" id="GO:0005783">
    <property type="term" value="C:endoplasmic reticulum"/>
    <property type="evidence" value="ECO:0007669"/>
    <property type="project" value="UniProtKB-ARBA"/>
</dbReference>
<keyword evidence="3 5" id="KW-1133">Transmembrane helix</keyword>
<name>A0A6F9D677_9ASCI</name>
<protein>
    <submittedName>
        <fullName evidence="7">ADP-ribosylation factor-like protein 6-interacting protein 1</fullName>
    </submittedName>
</protein>
<feature type="transmembrane region" description="Helical" evidence="5">
    <location>
        <begin position="52"/>
        <end position="83"/>
    </location>
</feature>
<accession>A0A6F9D677</accession>
<dbReference type="GO" id="GO:0016020">
    <property type="term" value="C:membrane"/>
    <property type="evidence" value="ECO:0007669"/>
    <property type="project" value="UniProtKB-SubCell"/>
</dbReference>
<dbReference type="PANTHER" id="PTHR20952:SF0">
    <property type="entry name" value="ADP-RIBOSYLATION FACTOR-LIKE PROTEIN 6-INTERACTING PROTEIN 1"/>
    <property type="match status" value="1"/>
</dbReference>
<dbReference type="Pfam" id="PF24456">
    <property type="entry name" value="RHD_RETREG1-3"/>
    <property type="match status" value="1"/>
</dbReference>
<evidence type="ECO:0000259" key="6">
    <source>
        <dbReference type="Pfam" id="PF24456"/>
    </source>
</evidence>
<sequence length="191" mass="21410">MDKKSHVHSSKLQDDAENCYQDAKHSTVRRFLSNNKCIVVPLWNILMWREPYYAGVVFLCISAVFITLSFVNLSVVTTVALFISGTLFMQMLSDAFATKMESKYVDEDLTVVCDNIDQTVLLLKSSFMDLYELKQTNPVAFYITTIGSGLSIAWLGTLISTFLFVYISVLVIFAIPGLIHTGKLNPTDANI</sequence>
<feature type="domain" description="RETREG1-3/ARL6IP-like N-terminal reticulon-homology" evidence="6">
    <location>
        <begin position="39"/>
        <end position="179"/>
    </location>
</feature>
<dbReference type="EMBL" id="LR783045">
    <property type="protein sequence ID" value="CAB3222941.1"/>
    <property type="molecule type" value="mRNA"/>
</dbReference>
<feature type="transmembrane region" description="Helical" evidence="5">
    <location>
        <begin position="139"/>
        <end position="156"/>
    </location>
</feature>
<feature type="transmembrane region" description="Helical" evidence="5">
    <location>
        <begin position="162"/>
        <end position="179"/>
    </location>
</feature>
<proteinExistence type="evidence at transcript level"/>
<evidence type="ECO:0000256" key="1">
    <source>
        <dbReference type="ARBA" id="ARBA00004141"/>
    </source>
</evidence>
<evidence type="ECO:0000256" key="5">
    <source>
        <dbReference type="SAM" id="Phobius"/>
    </source>
</evidence>
<keyword evidence="4 5" id="KW-0472">Membrane</keyword>
<dbReference type="InterPro" id="IPR057282">
    <property type="entry name" value="RETREG1-3-like_RHD"/>
</dbReference>